<organism evidence="1">
    <name type="scientific">marine metagenome</name>
    <dbReference type="NCBI Taxonomy" id="408172"/>
    <lineage>
        <taxon>unclassified sequences</taxon>
        <taxon>metagenomes</taxon>
        <taxon>ecological metagenomes</taxon>
    </lineage>
</organism>
<dbReference type="EMBL" id="UINC01027653">
    <property type="protein sequence ID" value="SVB07255.1"/>
    <property type="molecule type" value="Genomic_DNA"/>
</dbReference>
<gene>
    <name evidence="1" type="ORF">METZ01_LOCUS160109</name>
</gene>
<name>A0A382B0F4_9ZZZZ</name>
<reference evidence="1" key="1">
    <citation type="submission" date="2018-05" db="EMBL/GenBank/DDBJ databases">
        <authorList>
            <person name="Lanie J.A."/>
            <person name="Ng W.-L."/>
            <person name="Kazmierczak K.M."/>
            <person name="Andrzejewski T.M."/>
            <person name="Davidsen T.M."/>
            <person name="Wayne K.J."/>
            <person name="Tettelin H."/>
            <person name="Glass J.I."/>
            <person name="Rusch D."/>
            <person name="Podicherti R."/>
            <person name="Tsui H.-C.T."/>
            <person name="Winkler M.E."/>
        </authorList>
    </citation>
    <scope>NUCLEOTIDE SEQUENCE</scope>
</reference>
<evidence type="ECO:0000313" key="1">
    <source>
        <dbReference type="EMBL" id="SVB07255.1"/>
    </source>
</evidence>
<accession>A0A382B0F4</accession>
<sequence length="24" mass="2544">MLGRSTSTTNMVNLVHVPGNAIKC</sequence>
<protein>
    <submittedName>
        <fullName evidence="1">Uncharacterized protein</fullName>
    </submittedName>
</protein>
<feature type="non-terminal residue" evidence="1">
    <location>
        <position position="24"/>
    </location>
</feature>
<dbReference type="AlphaFoldDB" id="A0A382B0F4"/>
<proteinExistence type="predicted"/>